<gene>
    <name evidence="1" type="ORF">EDF87_105106</name>
</gene>
<sequence length="455" mass="49375">MHGAPDISGASTDMPALSLHDYLIPETIALPNANAQGFKVSKGRRYVDVYGVGTVQAAFDPVTSQQRARLSSELNPSGPVLVRGPTNDFWYPLDESDSIVLRSAGIPAQEIVFNGKQYFTAPRPDAGDGRHYLLRVRDPNNPSTLLSSAIVAAPDALGVWKRRGVKGGMKAGESDEEFVLAAEFPPGKSSADEVFEMASESMPIKPYSSEELSMMQQVVPYSAASNKLGSYNRANNGKYPVRDADGQPMYIKSIVGTSTMANGNVYSVEPVLPYLRVGDFETVARLYEEKLQLRTFTEADIIVPGEKALVGQSMVVANRRITKGEVIGVYGGNTVPYLSLSREEQVFAMRAASGIAIDGGRAVEVKIAIVGDNIVSRINTNFVFNKEGRPIRQSPGGYNVESVPFAVQVEDRSGAQVIRRTLELGAIFSTADIPAGKELRLDYHYTPRDLDLIFG</sequence>
<comment type="caution">
    <text evidence="1">The sequence shown here is derived from an EMBL/GenBank/DDBJ whole genome shotgun (WGS) entry which is preliminary data.</text>
</comment>
<reference evidence="1 2" key="1">
    <citation type="submission" date="2019-03" db="EMBL/GenBank/DDBJ databases">
        <title>Genomic analyses of the natural microbiome of Caenorhabditis elegans.</title>
        <authorList>
            <person name="Samuel B."/>
        </authorList>
    </citation>
    <scope>NUCLEOTIDE SEQUENCE [LARGE SCALE GENOMIC DNA]</scope>
    <source>
        <strain evidence="1 2">BIGb0525</strain>
    </source>
</reference>
<accession>A0A4R7VGM5</accession>
<organism evidence="1 2">
    <name type="scientific">Pseudomonas helmanticensis</name>
    <dbReference type="NCBI Taxonomy" id="1471381"/>
    <lineage>
        <taxon>Bacteria</taxon>
        <taxon>Pseudomonadati</taxon>
        <taxon>Pseudomonadota</taxon>
        <taxon>Gammaproteobacteria</taxon>
        <taxon>Pseudomonadales</taxon>
        <taxon>Pseudomonadaceae</taxon>
        <taxon>Pseudomonas</taxon>
    </lineage>
</organism>
<dbReference type="Proteomes" id="UP000295804">
    <property type="component" value="Unassembled WGS sequence"/>
</dbReference>
<protein>
    <submittedName>
        <fullName evidence="1">Uncharacterized protein</fullName>
    </submittedName>
</protein>
<dbReference type="AlphaFoldDB" id="A0A4R7VGM5"/>
<evidence type="ECO:0000313" key="1">
    <source>
        <dbReference type="EMBL" id="TDV48454.1"/>
    </source>
</evidence>
<name>A0A4R7VGM5_9PSED</name>
<proteinExistence type="predicted"/>
<evidence type="ECO:0000313" key="2">
    <source>
        <dbReference type="Proteomes" id="UP000295804"/>
    </source>
</evidence>
<dbReference type="EMBL" id="SOCQ01000005">
    <property type="protein sequence ID" value="TDV48454.1"/>
    <property type="molecule type" value="Genomic_DNA"/>
</dbReference>